<evidence type="ECO:0000313" key="2">
    <source>
        <dbReference type="Proteomes" id="UP000319432"/>
    </source>
</evidence>
<dbReference type="AlphaFoldDB" id="A0A518V502"/>
<reference evidence="1 2" key="1">
    <citation type="submission" date="2018-11" db="EMBL/GenBank/DDBJ databases">
        <title>Phylogenetic determinants of toxin gene distribution in genomes of Brevibacillus laterosporus.</title>
        <authorList>
            <person name="Glare T.R."/>
            <person name="Durrant A."/>
            <person name="Berry C."/>
            <person name="Palma L."/>
            <person name="Ormskirk M."/>
            <person name="Cox M.O."/>
        </authorList>
    </citation>
    <scope>NUCLEOTIDE SEQUENCE [LARGE SCALE GENOMIC DNA]</scope>
    <source>
        <strain evidence="1 2">1821L</strain>
    </source>
</reference>
<name>A0A518V502_BRELA</name>
<dbReference type="Proteomes" id="UP000319432">
    <property type="component" value="Chromosome"/>
</dbReference>
<proteinExistence type="predicted"/>
<evidence type="ECO:0000313" key="1">
    <source>
        <dbReference type="EMBL" id="QDX92070.1"/>
    </source>
</evidence>
<dbReference type="GO" id="GO:0016740">
    <property type="term" value="F:transferase activity"/>
    <property type="evidence" value="ECO:0007669"/>
    <property type="project" value="UniProtKB-KW"/>
</dbReference>
<accession>A0A518V502</accession>
<keyword evidence="2" id="KW-1185">Reference proteome</keyword>
<organism evidence="1 2">
    <name type="scientific">Brevibacillus laterosporus</name>
    <name type="common">Bacillus laterosporus</name>
    <dbReference type="NCBI Taxonomy" id="1465"/>
    <lineage>
        <taxon>Bacteria</taxon>
        <taxon>Bacillati</taxon>
        <taxon>Bacillota</taxon>
        <taxon>Bacilli</taxon>
        <taxon>Bacillales</taxon>
        <taxon>Paenibacillaceae</taxon>
        <taxon>Brevibacillus</taxon>
    </lineage>
</organism>
<protein>
    <submittedName>
        <fullName evidence="1">4-alpha-glucanotransferase</fullName>
    </submittedName>
</protein>
<sequence>MDEFLFAPVLGGLWTHRDVVEDVFDIDDLLDAHEIMEVKAENTRRAQEAAKLQEGGVLG</sequence>
<dbReference type="OrthoDB" id="2990988at2"/>
<dbReference type="EMBL" id="CP033464">
    <property type="protein sequence ID" value="QDX92070.1"/>
    <property type="molecule type" value="Genomic_DNA"/>
</dbReference>
<gene>
    <name evidence="1" type="ORF">EEL30_06620</name>
</gene>
<keyword evidence="1" id="KW-0808">Transferase</keyword>